<dbReference type="InterPro" id="IPR036522">
    <property type="entry name" value="MoaC_sf"/>
</dbReference>
<gene>
    <name evidence="6 8" type="primary">moaC</name>
    <name evidence="8" type="ORF">ERS852385_01448</name>
</gene>
<dbReference type="NCBIfam" id="NF006870">
    <property type="entry name" value="PRK09364.1"/>
    <property type="match status" value="1"/>
</dbReference>
<dbReference type="GO" id="GO:0061799">
    <property type="term" value="F:cyclic pyranopterin monophosphate synthase activity"/>
    <property type="evidence" value="ECO:0007669"/>
    <property type="project" value="UniProtKB-UniRule"/>
</dbReference>
<dbReference type="InterPro" id="IPR050105">
    <property type="entry name" value="MoCo_biosynth_MoaA/MoaC"/>
</dbReference>
<feature type="binding site" evidence="6">
    <location>
        <begin position="116"/>
        <end position="117"/>
    </location>
    <ligand>
        <name>substrate</name>
    </ligand>
</feature>
<dbReference type="STRING" id="187979.ERS852385_01448"/>
<dbReference type="HAMAP" id="MF_01224_B">
    <property type="entry name" value="MoaC_B"/>
    <property type="match status" value="1"/>
</dbReference>
<organism evidence="8 9">
    <name type="scientific">Mitsuokella jalaludinii</name>
    <dbReference type="NCBI Taxonomy" id="187979"/>
    <lineage>
        <taxon>Bacteria</taxon>
        <taxon>Bacillati</taxon>
        <taxon>Bacillota</taxon>
        <taxon>Negativicutes</taxon>
        <taxon>Selenomonadales</taxon>
        <taxon>Selenomonadaceae</taxon>
        <taxon>Mitsuokella</taxon>
    </lineage>
</organism>
<dbReference type="UniPathway" id="UPA00344"/>
<sequence>MAYENGLTHFDESGQAIMVDVSEKKETSRTAIASGRIRVNKAVYEAIEQGTAKKGDVLGTARIAGIMAAKNTSSVIPLCHPLPIAKCSVDFTMLPEECAVEARATVKVTGQTGVEMEALHSVSVALLTIYDMCKALDKGMEIESIHLDKKTGGKSGTYLRKNITEE</sequence>
<dbReference type="RefSeq" id="WP_055161853.1">
    <property type="nucleotide sequence ID" value="NZ_CABIWZ010000009.1"/>
</dbReference>
<dbReference type="PANTHER" id="PTHR22960:SF29">
    <property type="entry name" value="CYCLIC PYRANOPTERIN MONOPHOSPHATE SYNTHASE"/>
    <property type="match status" value="1"/>
</dbReference>
<dbReference type="eggNOG" id="COG0315">
    <property type="taxonomic scope" value="Bacteria"/>
</dbReference>
<keyword evidence="9" id="KW-1185">Reference proteome</keyword>
<dbReference type="NCBIfam" id="TIGR00581">
    <property type="entry name" value="moaC"/>
    <property type="match status" value="1"/>
</dbReference>
<dbReference type="SUPFAM" id="SSF55040">
    <property type="entry name" value="Molybdenum cofactor biosynthesis protein C, MoaC"/>
    <property type="match status" value="1"/>
</dbReference>
<dbReference type="InterPro" id="IPR002820">
    <property type="entry name" value="Mopterin_CF_biosynth-C_dom"/>
</dbReference>
<dbReference type="EC" id="4.6.1.17" evidence="3 6"/>
<dbReference type="Pfam" id="PF01967">
    <property type="entry name" value="MoaC"/>
    <property type="match status" value="1"/>
</dbReference>
<evidence type="ECO:0000259" key="7">
    <source>
        <dbReference type="Pfam" id="PF01967"/>
    </source>
</evidence>
<comment type="pathway">
    <text evidence="2 6">Cofactor biosynthesis; molybdopterin biosynthesis.</text>
</comment>
<comment type="catalytic activity">
    <reaction evidence="1 6">
        <text>(8S)-3',8-cyclo-7,8-dihydroguanosine 5'-triphosphate = cyclic pyranopterin phosphate + diphosphate</text>
        <dbReference type="Rhea" id="RHEA:49580"/>
        <dbReference type="ChEBI" id="CHEBI:33019"/>
        <dbReference type="ChEBI" id="CHEBI:59648"/>
        <dbReference type="ChEBI" id="CHEBI:131766"/>
        <dbReference type="EC" id="4.6.1.17"/>
    </reaction>
</comment>
<dbReference type="OrthoDB" id="9794429at2"/>
<dbReference type="AlphaFoldDB" id="A0A174A4B4"/>
<feature type="binding site" evidence="6">
    <location>
        <begin position="78"/>
        <end position="80"/>
    </location>
    <ligand>
        <name>substrate</name>
    </ligand>
</feature>
<dbReference type="GO" id="GO:0006777">
    <property type="term" value="P:Mo-molybdopterin cofactor biosynthetic process"/>
    <property type="evidence" value="ECO:0007669"/>
    <property type="project" value="UniProtKB-UniRule"/>
</dbReference>
<evidence type="ECO:0000313" key="9">
    <source>
        <dbReference type="Proteomes" id="UP000095546"/>
    </source>
</evidence>
<evidence type="ECO:0000256" key="1">
    <source>
        <dbReference type="ARBA" id="ARBA00001637"/>
    </source>
</evidence>
<proteinExistence type="inferred from homology"/>
<feature type="domain" description="Molybdopterin cofactor biosynthesis C (MoaC)" evidence="7">
    <location>
        <begin position="18"/>
        <end position="153"/>
    </location>
</feature>
<dbReference type="Gene3D" id="3.30.70.640">
    <property type="entry name" value="Molybdopterin cofactor biosynthesis C (MoaC) domain"/>
    <property type="match status" value="1"/>
</dbReference>
<evidence type="ECO:0000256" key="4">
    <source>
        <dbReference type="ARBA" id="ARBA00023150"/>
    </source>
</evidence>
<comment type="subunit">
    <text evidence="6">Homohexamer; trimer of dimers.</text>
</comment>
<keyword evidence="4 6" id="KW-0501">Molybdenum cofactor biosynthesis</keyword>
<evidence type="ECO:0000256" key="5">
    <source>
        <dbReference type="ARBA" id="ARBA00023239"/>
    </source>
</evidence>
<dbReference type="InterPro" id="IPR023045">
    <property type="entry name" value="MoaC"/>
</dbReference>
<comment type="function">
    <text evidence="6">Catalyzes the conversion of (8S)-3',8-cyclo-7,8-dihydroguanosine 5'-triphosphate to cyclic pyranopterin monophosphate (cPMP).</text>
</comment>
<accession>A0A174A4B4</accession>
<reference evidence="8 9" key="1">
    <citation type="submission" date="2015-09" db="EMBL/GenBank/DDBJ databases">
        <authorList>
            <consortium name="Pathogen Informatics"/>
        </authorList>
    </citation>
    <scope>NUCLEOTIDE SEQUENCE [LARGE SCALE GENOMIC DNA]</scope>
    <source>
        <strain evidence="8 9">2789STDY5608828</strain>
    </source>
</reference>
<evidence type="ECO:0000313" key="8">
    <source>
        <dbReference type="EMBL" id="CUN82345.1"/>
    </source>
</evidence>
<evidence type="ECO:0000256" key="2">
    <source>
        <dbReference type="ARBA" id="ARBA00005046"/>
    </source>
</evidence>
<keyword evidence="5 6" id="KW-0456">Lyase</keyword>
<dbReference type="EMBL" id="CYYU01000009">
    <property type="protein sequence ID" value="CUN82345.1"/>
    <property type="molecule type" value="Genomic_DNA"/>
</dbReference>
<evidence type="ECO:0000256" key="3">
    <source>
        <dbReference type="ARBA" id="ARBA00012575"/>
    </source>
</evidence>
<feature type="active site" evidence="6">
    <location>
        <position position="131"/>
    </location>
</feature>
<protein>
    <recommendedName>
        <fullName evidence="3 6">Cyclic pyranopterin monophosphate synthase</fullName>
        <ecNumber evidence="3 6">4.6.1.17</ecNumber>
    </recommendedName>
    <alternativeName>
        <fullName evidence="6">Molybdenum cofactor biosynthesis protein C</fullName>
    </alternativeName>
</protein>
<dbReference type="CDD" id="cd01420">
    <property type="entry name" value="MoaC_PE"/>
    <property type="match status" value="1"/>
</dbReference>
<name>A0A174A4B4_9FIRM</name>
<evidence type="ECO:0000256" key="6">
    <source>
        <dbReference type="HAMAP-Rule" id="MF_01224"/>
    </source>
</evidence>
<dbReference type="Proteomes" id="UP000095546">
    <property type="component" value="Unassembled WGS sequence"/>
</dbReference>
<dbReference type="InterPro" id="IPR047594">
    <property type="entry name" value="MoaC_bact/euk"/>
</dbReference>
<comment type="similarity">
    <text evidence="6">Belongs to the MoaC family.</text>
</comment>
<dbReference type="PANTHER" id="PTHR22960">
    <property type="entry name" value="MOLYBDOPTERIN COFACTOR SYNTHESIS PROTEIN A"/>
    <property type="match status" value="1"/>
</dbReference>